<dbReference type="InterPro" id="IPR039235">
    <property type="entry name" value="TPGS1"/>
</dbReference>
<dbReference type="Pfam" id="PF24480">
    <property type="entry name" value="TPGS1_C"/>
    <property type="match status" value="1"/>
</dbReference>
<organism evidence="2 3">
    <name type="scientific">Porites lobata</name>
    <dbReference type="NCBI Taxonomy" id="104759"/>
    <lineage>
        <taxon>Eukaryota</taxon>
        <taxon>Metazoa</taxon>
        <taxon>Cnidaria</taxon>
        <taxon>Anthozoa</taxon>
        <taxon>Hexacorallia</taxon>
        <taxon>Scleractinia</taxon>
        <taxon>Fungiina</taxon>
        <taxon>Poritidae</taxon>
        <taxon>Porites</taxon>
    </lineage>
</organism>
<dbReference type="PANTHER" id="PTHR31932:SF2">
    <property type="entry name" value="TUBULIN POLYGLUTAMYLASE COMPLEX SUBUNIT 1"/>
    <property type="match status" value="1"/>
</dbReference>
<gene>
    <name evidence="2" type="ORF">PLOB_00003757</name>
</gene>
<feature type="non-terminal residue" evidence="2">
    <location>
        <position position="258"/>
    </location>
</feature>
<name>A0ABN8Q9J2_9CNID</name>
<accession>A0ABN8Q9J2</accession>
<dbReference type="InterPro" id="IPR047502">
    <property type="entry name" value="DD_TPGS1"/>
</dbReference>
<dbReference type="Gene3D" id="1.20.890.10">
    <property type="entry name" value="cAMP-dependent protein kinase regulatory subunit, dimerization-anchoring domain"/>
    <property type="match status" value="1"/>
</dbReference>
<keyword evidence="3" id="KW-1185">Reference proteome</keyword>
<dbReference type="CDD" id="cd22960">
    <property type="entry name" value="DD_TPGS1"/>
    <property type="match status" value="1"/>
</dbReference>
<dbReference type="EMBL" id="CALNXK010000114">
    <property type="protein sequence ID" value="CAH3159768.1"/>
    <property type="molecule type" value="Genomic_DNA"/>
</dbReference>
<reference evidence="2 3" key="1">
    <citation type="submission" date="2022-05" db="EMBL/GenBank/DDBJ databases">
        <authorList>
            <consortium name="Genoscope - CEA"/>
            <person name="William W."/>
        </authorList>
    </citation>
    <scope>NUCLEOTIDE SEQUENCE [LARGE SCALE GENOMIC DNA]</scope>
</reference>
<comment type="caution">
    <text evidence="2">The sequence shown here is derived from an EMBL/GenBank/DDBJ whole genome shotgun (WGS) entry which is preliminary data.</text>
</comment>
<protein>
    <recommendedName>
        <fullName evidence="1">Tubulin polyglutamylase complex subunit 1-like C-terminal domain-containing protein</fullName>
    </recommendedName>
</protein>
<proteinExistence type="predicted"/>
<feature type="domain" description="Tubulin polyglutamylase complex subunit 1-like C-terminal" evidence="1">
    <location>
        <begin position="66"/>
        <end position="255"/>
    </location>
</feature>
<evidence type="ECO:0000313" key="3">
    <source>
        <dbReference type="Proteomes" id="UP001159405"/>
    </source>
</evidence>
<dbReference type="InterPro" id="IPR057632">
    <property type="entry name" value="TPGS1_C"/>
</dbReference>
<dbReference type="Proteomes" id="UP001159405">
    <property type="component" value="Unassembled WGS sequence"/>
</dbReference>
<evidence type="ECO:0000259" key="1">
    <source>
        <dbReference type="Pfam" id="PF24480"/>
    </source>
</evidence>
<dbReference type="PANTHER" id="PTHR31932">
    <property type="entry name" value="TUBULIN POLYGLUTAMYLASE COMPLEX SUBUNIT 1"/>
    <property type="match status" value="1"/>
</dbReference>
<sequence length="258" mass="28820">MAEKKPSKTNLLDDLKQDKAESPLDFLSRTGVTSDIKDAITLVIENRPEDPISFLAEFFDCHASTTTALMKAHQKLLLAHHSRPSFQNNLLLAYNILHKQKNSNGLHGLTGKTYNDLLTMLCRDLSGTEAEPLQKRILCYNYEVVRFPVFKVGVLSTFIYQDFLKQAESLYNELDLTDRGKADKHLCDAILSELKQAAVKTTDDPISVIQVGSMLSSLRLNKIMAEALVKSGGSNQTMSVEEFVLTAADILLEQVCHF</sequence>
<evidence type="ECO:0000313" key="2">
    <source>
        <dbReference type="EMBL" id="CAH3159768.1"/>
    </source>
</evidence>